<accession>X1DXL6</accession>
<dbReference type="EMBL" id="BART01036308">
    <property type="protein sequence ID" value="GAH09669.1"/>
    <property type="molecule type" value="Genomic_DNA"/>
</dbReference>
<dbReference type="AlphaFoldDB" id="X1DXL6"/>
<protein>
    <submittedName>
        <fullName evidence="1">Uncharacterized protein</fullName>
    </submittedName>
</protein>
<evidence type="ECO:0000313" key="1">
    <source>
        <dbReference type="EMBL" id="GAH09669.1"/>
    </source>
</evidence>
<name>X1DXL6_9ZZZZ</name>
<comment type="caution">
    <text evidence="1">The sequence shown here is derived from an EMBL/GenBank/DDBJ whole genome shotgun (WGS) entry which is preliminary data.</text>
</comment>
<proteinExistence type="predicted"/>
<sequence length="42" mass="4759">DEMLNAIDIAIKMGVAMNRSDFIRHAVSEKLERLSILKKADD</sequence>
<feature type="non-terminal residue" evidence="1">
    <location>
        <position position="1"/>
    </location>
</feature>
<dbReference type="CDD" id="cd22231">
    <property type="entry name" value="RHH_NikR_HicB-like"/>
    <property type="match status" value="1"/>
</dbReference>
<gene>
    <name evidence="1" type="ORF">S01H4_61289</name>
</gene>
<reference evidence="1" key="1">
    <citation type="journal article" date="2014" name="Front. Microbiol.">
        <title>High frequency of phylogenetically diverse reductive dehalogenase-homologous genes in deep subseafloor sedimentary metagenomes.</title>
        <authorList>
            <person name="Kawai M."/>
            <person name="Futagami T."/>
            <person name="Toyoda A."/>
            <person name="Takaki Y."/>
            <person name="Nishi S."/>
            <person name="Hori S."/>
            <person name="Arai W."/>
            <person name="Tsubouchi T."/>
            <person name="Morono Y."/>
            <person name="Uchiyama I."/>
            <person name="Ito T."/>
            <person name="Fujiyama A."/>
            <person name="Inagaki F."/>
            <person name="Takami H."/>
        </authorList>
    </citation>
    <scope>NUCLEOTIDE SEQUENCE</scope>
    <source>
        <strain evidence="1">Expedition CK06-06</strain>
    </source>
</reference>
<organism evidence="1">
    <name type="scientific">marine sediment metagenome</name>
    <dbReference type="NCBI Taxonomy" id="412755"/>
    <lineage>
        <taxon>unclassified sequences</taxon>
        <taxon>metagenomes</taxon>
        <taxon>ecological metagenomes</taxon>
    </lineage>
</organism>